<sequence>MCRHSFSLHFYNLHHSILFFALFLLLSFAPPHSLSHSFSASLSLSLTLCFSASLFLSLSLSQRSFLSFSSNVTPSCLQKATASINEASENSSCGRCTACVVQRCSKSTMINQGSTEKRNKNGIRSCTINRLSIYLSISLSIYLSMSVHSYLAIVMYVYLYLSFGRYIYLSIYLSIYPIYPIFFMSVSLFISICQSIYLIF</sequence>
<evidence type="ECO:0000313" key="3">
    <source>
        <dbReference type="Proteomes" id="UP000597762"/>
    </source>
</evidence>
<accession>A0A812BP36</accession>
<dbReference type="Proteomes" id="UP000597762">
    <property type="component" value="Unassembled WGS sequence"/>
</dbReference>
<proteinExistence type="predicted"/>
<feature type="transmembrane region" description="Helical" evidence="1">
    <location>
        <begin position="178"/>
        <end position="199"/>
    </location>
</feature>
<reference evidence="2" key="1">
    <citation type="submission" date="2021-01" db="EMBL/GenBank/DDBJ databases">
        <authorList>
            <person name="Li R."/>
            <person name="Bekaert M."/>
        </authorList>
    </citation>
    <scope>NUCLEOTIDE SEQUENCE</scope>
    <source>
        <strain evidence="2">Farmed</strain>
    </source>
</reference>
<feature type="transmembrane region" description="Helical" evidence="1">
    <location>
        <begin position="12"/>
        <end position="30"/>
    </location>
</feature>
<organism evidence="2 3">
    <name type="scientific">Acanthosepion pharaonis</name>
    <name type="common">Pharaoh cuttlefish</name>
    <name type="synonym">Sepia pharaonis</name>
    <dbReference type="NCBI Taxonomy" id="158019"/>
    <lineage>
        <taxon>Eukaryota</taxon>
        <taxon>Metazoa</taxon>
        <taxon>Spiralia</taxon>
        <taxon>Lophotrochozoa</taxon>
        <taxon>Mollusca</taxon>
        <taxon>Cephalopoda</taxon>
        <taxon>Coleoidea</taxon>
        <taxon>Decapodiformes</taxon>
        <taxon>Sepiida</taxon>
        <taxon>Sepiina</taxon>
        <taxon>Sepiidae</taxon>
        <taxon>Acanthosepion</taxon>
    </lineage>
</organism>
<name>A0A812BP36_ACAPH</name>
<evidence type="ECO:0000313" key="2">
    <source>
        <dbReference type="EMBL" id="CAE1238461.1"/>
    </source>
</evidence>
<protein>
    <submittedName>
        <fullName evidence="2">Uncharacterized protein</fullName>
    </submittedName>
</protein>
<keyword evidence="1" id="KW-0472">Membrane</keyword>
<comment type="caution">
    <text evidence="2">The sequence shown here is derived from an EMBL/GenBank/DDBJ whole genome shotgun (WGS) entry which is preliminary data.</text>
</comment>
<keyword evidence="3" id="KW-1185">Reference proteome</keyword>
<dbReference type="EMBL" id="CAHIKZ030000781">
    <property type="protein sequence ID" value="CAE1238461.1"/>
    <property type="molecule type" value="Genomic_DNA"/>
</dbReference>
<keyword evidence="1" id="KW-1133">Transmembrane helix</keyword>
<evidence type="ECO:0000256" key="1">
    <source>
        <dbReference type="SAM" id="Phobius"/>
    </source>
</evidence>
<dbReference type="AlphaFoldDB" id="A0A812BP36"/>
<feature type="transmembrane region" description="Helical" evidence="1">
    <location>
        <begin position="133"/>
        <end position="158"/>
    </location>
</feature>
<keyword evidence="1" id="KW-0812">Transmembrane</keyword>
<feature type="transmembrane region" description="Helical" evidence="1">
    <location>
        <begin position="42"/>
        <end position="60"/>
    </location>
</feature>
<gene>
    <name evidence="2" type="ORF">SPHA_21323</name>
</gene>